<keyword evidence="6 7" id="KW-0804">Transcription</keyword>
<dbReference type="SUPFAM" id="SSF81891">
    <property type="entry name" value="Poly A polymerase C-terminal region-like"/>
    <property type="match status" value="1"/>
</dbReference>
<comment type="caution">
    <text evidence="13">The sequence shown here is derived from an EMBL/GenBank/DDBJ whole genome shotgun (WGS) entry which is preliminary data.</text>
</comment>
<dbReference type="PANTHER" id="PTHR43051:SF1">
    <property type="entry name" value="POLYNUCLEOTIDE ADENYLYLTRANSFERASE FAMILY PROTEIN"/>
    <property type="match status" value="1"/>
</dbReference>
<evidence type="ECO:0000256" key="1">
    <source>
        <dbReference type="ARBA" id="ARBA00022664"/>
    </source>
</evidence>
<dbReference type="NCBIfam" id="TIGR01942">
    <property type="entry name" value="pcnB"/>
    <property type="match status" value="1"/>
</dbReference>
<dbReference type="EMBL" id="BAABWN010000001">
    <property type="protein sequence ID" value="GAA6166310.1"/>
    <property type="molecule type" value="Genomic_DNA"/>
</dbReference>
<keyword evidence="13" id="KW-0548">Nucleotidyltransferase</keyword>
<dbReference type="Pfam" id="PF12626">
    <property type="entry name" value="PolyA_pol_arg_C"/>
    <property type="match status" value="1"/>
</dbReference>
<dbReference type="InterPro" id="IPR043519">
    <property type="entry name" value="NT_sf"/>
</dbReference>
<comment type="catalytic activity">
    <reaction evidence="7">
        <text>RNA(n) + ATP = RNA(n)-3'-adenine ribonucleotide + diphosphate</text>
        <dbReference type="Rhea" id="RHEA:11332"/>
        <dbReference type="Rhea" id="RHEA-COMP:14527"/>
        <dbReference type="Rhea" id="RHEA-COMP:17347"/>
        <dbReference type="ChEBI" id="CHEBI:30616"/>
        <dbReference type="ChEBI" id="CHEBI:33019"/>
        <dbReference type="ChEBI" id="CHEBI:140395"/>
        <dbReference type="ChEBI" id="CHEBI:173115"/>
        <dbReference type="EC" id="2.7.7.19"/>
    </reaction>
</comment>
<dbReference type="EC" id="2.7.7.19" evidence="7"/>
<evidence type="ECO:0000256" key="6">
    <source>
        <dbReference type="ARBA" id="ARBA00023163"/>
    </source>
</evidence>
<dbReference type="Proteomes" id="UP001465153">
    <property type="component" value="Unassembled WGS sequence"/>
</dbReference>
<dbReference type="Gene3D" id="1.10.3090.10">
    <property type="entry name" value="cca-adding enzyme, domain 2"/>
    <property type="match status" value="1"/>
</dbReference>
<evidence type="ECO:0000256" key="7">
    <source>
        <dbReference type="HAMAP-Rule" id="MF_00957"/>
    </source>
</evidence>
<keyword evidence="5 7" id="KW-0694">RNA-binding</keyword>
<evidence type="ECO:0000256" key="4">
    <source>
        <dbReference type="ARBA" id="ARBA00022840"/>
    </source>
</evidence>
<evidence type="ECO:0000256" key="5">
    <source>
        <dbReference type="ARBA" id="ARBA00022884"/>
    </source>
</evidence>
<feature type="region of interest" description="Disordered" evidence="9">
    <location>
        <begin position="373"/>
        <end position="405"/>
    </location>
</feature>
<keyword evidence="1 7" id="KW-0507">mRNA processing</keyword>
<name>A0ABQ0A3T5_9GAMM</name>
<comment type="function">
    <text evidence="7">Adds poly(A) tail to the 3' end of many RNAs, which usually targets these RNAs for decay. Plays a significant role in the global control of gene expression, through influencing the rate of transcript degradation, and in the general RNA quality control.</text>
</comment>
<evidence type="ECO:0000313" key="14">
    <source>
        <dbReference type="Proteomes" id="UP001465153"/>
    </source>
</evidence>
<protein>
    <recommendedName>
        <fullName evidence="7">Poly(A) polymerase I</fullName>
        <shortName evidence="7">PAP I</shortName>
        <ecNumber evidence="7">2.7.7.19</ecNumber>
    </recommendedName>
</protein>
<dbReference type="Pfam" id="PF01743">
    <property type="entry name" value="PolyA_pol"/>
    <property type="match status" value="1"/>
</dbReference>
<feature type="domain" description="Poly A polymerase head" evidence="10">
    <location>
        <begin position="7"/>
        <end position="136"/>
    </location>
</feature>
<evidence type="ECO:0000256" key="9">
    <source>
        <dbReference type="SAM" id="MobiDB-lite"/>
    </source>
</evidence>
<dbReference type="InterPro" id="IPR025866">
    <property type="entry name" value="PolyA_pol_arg_C_dom"/>
</dbReference>
<dbReference type="CDD" id="cd05398">
    <property type="entry name" value="NT_ClassII-CCAase"/>
    <property type="match status" value="1"/>
</dbReference>
<keyword evidence="14" id="KW-1185">Reference proteome</keyword>
<feature type="active site" evidence="7">
    <location>
        <position position="27"/>
    </location>
</feature>
<proteinExistence type="inferred from homology"/>
<dbReference type="InterPro" id="IPR010206">
    <property type="entry name" value="PolA_pol_I"/>
</dbReference>
<dbReference type="HAMAP" id="MF_00957">
    <property type="entry name" value="PolyA_pol"/>
    <property type="match status" value="1"/>
</dbReference>
<reference evidence="13 14" key="1">
    <citation type="submission" date="2024-04" db="EMBL/GenBank/DDBJ databases">
        <title>Draft genome sequence of Sessilibacter corallicola NBRC 116591.</title>
        <authorList>
            <person name="Miyakawa T."/>
            <person name="Kusuya Y."/>
            <person name="Miura T."/>
        </authorList>
    </citation>
    <scope>NUCLEOTIDE SEQUENCE [LARGE SCALE GENOMIC DNA]</scope>
    <source>
        <strain evidence="13 14">KU-00831-HH</strain>
    </source>
</reference>
<keyword evidence="2 7" id="KW-0808">Transferase</keyword>
<feature type="compositionally biased region" description="Basic residues" evidence="9">
    <location>
        <begin position="381"/>
        <end position="396"/>
    </location>
</feature>
<accession>A0ABQ0A3T5</accession>
<feature type="active site" evidence="7">
    <location>
        <position position="25"/>
    </location>
</feature>
<evidence type="ECO:0000259" key="10">
    <source>
        <dbReference type="Pfam" id="PF01743"/>
    </source>
</evidence>
<evidence type="ECO:0000259" key="12">
    <source>
        <dbReference type="Pfam" id="PF12627"/>
    </source>
</evidence>
<comment type="similarity">
    <text evidence="7 8">Belongs to the tRNA nucleotidyltransferase/poly(A) polymerase family.</text>
</comment>
<evidence type="ECO:0000259" key="11">
    <source>
        <dbReference type="Pfam" id="PF12626"/>
    </source>
</evidence>
<evidence type="ECO:0000313" key="13">
    <source>
        <dbReference type="EMBL" id="GAA6166310.1"/>
    </source>
</evidence>
<dbReference type="Pfam" id="PF12627">
    <property type="entry name" value="PolyA_pol_RNAbd"/>
    <property type="match status" value="1"/>
</dbReference>
<keyword evidence="4 7" id="KW-0067">ATP-binding</keyword>
<feature type="domain" description="tRNA nucleotidyltransferase/poly(A) polymerase RNA and SrmB- binding" evidence="12">
    <location>
        <begin position="163"/>
        <end position="221"/>
    </location>
</feature>
<evidence type="ECO:0000256" key="8">
    <source>
        <dbReference type="RuleBase" id="RU003953"/>
    </source>
</evidence>
<keyword evidence="3 7" id="KW-0547">Nucleotide-binding</keyword>
<feature type="active site" evidence="7">
    <location>
        <position position="105"/>
    </location>
</feature>
<dbReference type="GO" id="GO:0016779">
    <property type="term" value="F:nucleotidyltransferase activity"/>
    <property type="evidence" value="ECO:0007669"/>
    <property type="project" value="UniProtKB-KW"/>
</dbReference>
<dbReference type="SUPFAM" id="SSF81301">
    <property type="entry name" value="Nucleotidyltransferase"/>
    <property type="match status" value="1"/>
</dbReference>
<gene>
    <name evidence="7" type="primary">pcnB</name>
    <name evidence="13" type="ORF">NBRC116591_01200</name>
</gene>
<dbReference type="Gene3D" id="3.30.460.10">
    <property type="entry name" value="Beta Polymerase, domain 2"/>
    <property type="match status" value="1"/>
</dbReference>
<dbReference type="InterPro" id="IPR052191">
    <property type="entry name" value="tRNA_ntf/polyA_polymerase_I"/>
</dbReference>
<organism evidence="13 14">
    <name type="scientific">Sessilibacter corallicola</name>
    <dbReference type="NCBI Taxonomy" id="2904075"/>
    <lineage>
        <taxon>Bacteria</taxon>
        <taxon>Pseudomonadati</taxon>
        <taxon>Pseudomonadota</taxon>
        <taxon>Gammaproteobacteria</taxon>
        <taxon>Cellvibrionales</taxon>
        <taxon>Cellvibrionaceae</taxon>
        <taxon>Sessilibacter</taxon>
    </lineage>
</organism>
<evidence type="ECO:0000256" key="3">
    <source>
        <dbReference type="ARBA" id="ARBA00022741"/>
    </source>
</evidence>
<evidence type="ECO:0000256" key="2">
    <source>
        <dbReference type="ARBA" id="ARBA00022679"/>
    </source>
</evidence>
<sequence length="405" mass="46973">MDSNYQAFLVGGGVRDLLLEGSPKDFDVATNATPEQVRKLFRNSRIVGRRFRIVHVRFGREIIEVTTFRNDHSDDKDNNASKSEDGMLLRDNVFGDIETDAKRRDFTVNALYYNPHSGDIFDYTGGFEDIHHKTLRIIGDPVTRFKEDPVRMLRAVRFSSKLNFDIEPKTSAPISEQAPSISQVSSARLWDESLKLFMSGYSASIYQQLIDFGLFKTLFPGSFEQIQNNPQVHTFFENAMRNTDRRIQSGKRVTPAFIYAVLLWPEIQDRQKQLIADRVPPLEASHQAYQQVLSRQIQLISIPKRFSTTMREIWDLQARLPKRAGQRAFRTLEHAKFRAAYDFLLLREQSGEDHHGLGQWWTDFQNADPVAREKMANAQHRQGRNRPNKRRPRRKNTSIQTQENS</sequence>
<dbReference type="InterPro" id="IPR002646">
    <property type="entry name" value="PolA_pol_head_dom"/>
</dbReference>
<dbReference type="InterPro" id="IPR032828">
    <property type="entry name" value="PolyA_RNA-bd"/>
</dbReference>
<feature type="domain" description="Polymerase A arginine-rich C-terminal" evidence="11">
    <location>
        <begin position="279"/>
        <end position="395"/>
    </location>
</feature>
<dbReference type="PANTHER" id="PTHR43051">
    <property type="entry name" value="POLYNUCLEOTIDE ADENYLYLTRANSFERASE FAMILY PROTEIN"/>
    <property type="match status" value="1"/>
</dbReference>